<comment type="caution">
    <text evidence="2">The sequence shown here is derived from an EMBL/GenBank/DDBJ whole genome shotgun (WGS) entry which is preliminary data.</text>
</comment>
<organism evidence="2 3">
    <name type="scientific">Macrolepiota fuliginosa MF-IS2</name>
    <dbReference type="NCBI Taxonomy" id="1400762"/>
    <lineage>
        <taxon>Eukaryota</taxon>
        <taxon>Fungi</taxon>
        <taxon>Dikarya</taxon>
        <taxon>Basidiomycota</taxon>
        <taxon>Agaricomycotina</taxon>
        <taxon>Agaricomycetes</taxon>
        <taxon>Agaricomycetidae</taxon>
        <taxon>Agaricales</taxon>
        <taxon>Agaricineae</taxon>
        <taxon>Agaricaceae</taxon>
        <taxon>Macrolepiota</taxon>
    </lineage>
</organism>
<keyword evidence="3" id="KW-1185">Reference proteome</keyword>
<protein>
    <submittedName>
        <fullName evidence="2">Uncharacterized protein</fullName>
    </submittedName>
</protein>
<dbReference type="Proteomes" id="UP000807342">
    <property type="component" value="Unassembled WGS sequence"/>
</dbReference>
<evidence type="ECO:0000313" key="3">
    <source>
        <dbReference type="Proteomes" id="UP000807342"/>
    </source>
</evidence>
<reference evidence="2" key="1">
    <citation type="submission" date="2020-11" db="EMBL/GenBank/DDBJ databases">
        <authorList>
            <consortium name="DOE Joint Genome Institute"/>
            <person name="Ahrendt S."/>
            <person name="Riley R."/>
            <person name="Andreopoulos W."/>
            <person name="Labutti K."/>
            <person name="Pangilinan J."/>
            <person name="Ruiz-Duenas F.J."/>
            <person name="Barrasa J.M."/>
            <person name="Sanchez-Garcia M."/>
            <person name="Camarero S."/>
            <person name="Miyauchi S."/>
            <person name="Serrano A."/>
            <person name="Linde D."/>
            <person name="Babiker R."/>
            <person name="Drula E."/>
            <person name="Ayuso-Fernandez I."/>
            <person name="Pacheco R."/>
            <person name="Padilla G."/>
            <person name="Ferreira P."/>
            <person name="Barriuso J."/>
            <person name="Kellner H."/>
            <person name="Castanera R."/>
            <person name="Alfaro M."/>
            <person name="Ramirez L."/>
            <person name="Pisabarro A.G."/>
            <person name="Kuo A."/>
            <person name="Tritt A."/>
            <person name="Lipzen A."/>
            <person name="He G."/>
            <person name="Yan M."/>
            <person name="Ng V."/>
            <person name="Cullen D."/>
            <person name="Martin F."/>
            <person name="Rosso M.-N."/>
            <person name="Henrissat B."/>
            <person name="Hibbett D."/>
            <person name="Martinez A.T."/>
            <person name="Grigoriev I.V."/>
        </authorList>
    </citation>
    <scope>NUCLEOTIDE SEQUENCE</scope>
    <source>
        <strain evidence="2">MF-IS2</strain>
    </source>
</reference>
<dbReference type="EMBL" id="MU151282">
    <property type="protein sequence ID" value="KAF9445778.1"/>
    <property type="molecule type" value="Genomic_DNA"/>
</dbReference>
<dbReference type="AlphaFoldDB" id="A0A9P6C1X0"/>
<feature type="region of interest" description="Disordered" evidence="1">
    <location>
        <begin position="97"/>
        <end position="134"/>
    </location>
</feature>
<proteinExistence type="predicted"/>
<accession>A0A9P6C1X0</accession>
<gene>
    <name evidence="2" type="ORF">P691DRAFT_784819</name>
</gene>
<feature type="compositionally biased region" description="Basic and acidic residues" evidence="1">
    <location>
        <begin position="97"/>
        <end position="115"/>
    </location>
</feature>
<sequence length="134" mass="15068">MTPGTWGNRNHNRKIRNGQSIKSPIALPRLAFLLVAILRSWEAIESDVYWRKRTIGLIPSAVPVADLSRSRVADFRVESQLCPNMVWLKSGKVDEVGKRVGSSDERLYPRGRADEESINESQSRSVTLAGKHDI</sequence>
<evidence type="ECO:0000313" key="2">
    <source>
        <dbReference type="EMBL" id="KAF9445778.1"/>
    </source>
</evidence>
<name>A0A9P6C1X0_9AGAR</name>
<evidence type="ECO:0000256" key="1">
    <source>
        <dbReference type="SAM" id="MobiDB-lite"/>
    </source>
</evidence>